<reference evidence="3 4" key="1">
    <citation type="submission" date="2015-03" db="EMBL/GenBank/DDBJ databases">
        <authorList>
            <person name="Murphy D."/>
        </authorList>
    </citation>
    <scope>NUCLEOTIDE SEQUENCE [LARGE SCALE GENOMIC DNA]</scope>
    <source>
        <strain evidence="3 4">D16</strain>
    </source>
</reference>
<sequence>MPVSVDQRILERMFDTEFDPAAPGRLVDALTYGARAEAKLIAARMVAVADLLVQRTAELNVEGVHPNYMILTGFARASAEVGAALNLTSGAASRLVEQAEALRDRLPRLAALLADGQTDWRTVEIVIARTKFVSSTVIAQIDEDLAKRITGWQCWSEGRITTTVDAKVRALDPAAIAQREHATDRRRVKVSPRGDGTAKIDAVVTTRAGLTFDAKLSEMSARVCAKDPRSKDQRRSDAIEALAEDRELSCECGRAECPTRSAAPQPEPSSPPVVFNVVAERDTVVGAGTTPGYVLGYGVIDADLVRELAAEATMRLVTEPDVDAAAALRYQPTVSVQRWVRCRDLTCRFPGCEHPAEDCDVDHTMPFDHTNPTRGGLTVPANLKCLCRFHHRLKTFGGWSDTQYPDGTVVWTSPSGKTYRTTPGGADLFNSFATVPCGQPKPARPPKLSRAARVEQTRAKNRRLRPVNEKYSYTQKARRKELDRRRNHNRMRATLKLFKGDEPSKSPYCTWINDPFEPEELPPDWEPPPPPPLNPEDPPF</sequence>
<accession>A0A0U1DUG2</accession>
<gene>
    <name evidence="3" type="ORF">BN970_05478</name>
</gene>
<feature type="region of interest" description="Disordered" evidence="1">
    <location>
        <begin position="499"/>
        <end position="540"/>
    </location>
</feature>
<feature type="compositionally biased region" description="Pro residues" evidence="1">
    <location>
        <begin position="524"/>
        <end position="540"/>
    </location>
</feature>
<dbReference type="Proteomes" id="UP000182227">
    <property type="component" value="Unassembled WGS sequence"/>
</dbReference>
<evidence type="ECO:0000313" key="3">
    <source>
        <dbReference type="EMBL" id="CQD22946.1"/>
    </source>
</evidence>
<protein>
    <submittedName>
        <fullName evidence="3">13E12 repeat-containing protein</fullName>
    </submittedName>
</protein>
<dbReference type="InterPro" id="IPR003870">
    <property type="entry name" value="DUF222"/>
</dbReference>
<dbReference type="EMBL" id="CTEF01000005">
    <property type="protein sequence ID" value="CQD22946.1"/>
    <property type="molecule type" value="Genomic_DNA"/>
</dbReference>
<evidence type="ECO:0000259" key="2">
    <source>
        <dbReference type="Pfam" id="PF02720"/>
    </source>
</evidence>
<evidence type="ECO:0000256" key="1">
    <source>
        <dbReference type="SAM" id="MobiDB-lite"/>
    </source>
</evidence>
<dbReference type="InterPro" id="IPR003615">
    <property type="entry name" value="HNH_nuc"/>
</dbReference>
<dbReference type="CDD" id="cd00085">
    <property type="entry name" value="HNHc"/>
    <property type="match status" value="1"/>
</dbReference>
<proteinExistence type="predicted"/>
<dbReference type="AlphaFoldDB" id="A0A0U1DUG2"/>
<organism evidence="3 4">
    <name type="scientific">Mycolicibacterium conceptionense</name>
    <dbReference type="NCBI Taxonomy" id="451644"/>
    <lineage>
        <taxon>Bacteria</taxon>
        <taxon>Bacillati</taxon>
        <taxon>Actinomycetota</taxon>
        <taxon>Actinomycetes</taxon>
        <taxon>Mycobacteriales</taxon>
        <taxon>Mycobacteriaceae</taxon>
        <taxon>Mycolicibacterium</taxon>
    </lineage>
</organism>
<name>A0A0U1DUG2_9MYCO</name>
<feature type="domain" description="DUF222" evidence="2">
    <location>
        <begin position="34"/>
        <end position="344"/>
    </location>
</feature>
<evidence type="ECO:0000313" key="4">
    <source>
        <dbReference type="Proteomes" id="UP000182227"/>
    </source>
</evidence>
<dbReference type="Pfam" id="PF02720">
    <property type="entry name" value="DUF222"/>
    <property type="match status" value="1"/>
</dbReference>